<dbReference type="EMBL" id="CZDF01000160">
    <property type="protein sequence ID" value="CUR33861.1"/>
    <property type="molecule type" value="Genomic_DNA"/>
</dbReference>
<evidence type="ECO:0000259" key="2">
    <source>
        <dbReference type="PROSITE" id="PS51192"/>
    </source>
</evidence>
<dbReference type="Pfam" id="PF00271">
    <property type="entry name" value="Helicase_C"/>
    <property type="match status" value="1"/>
</dbReference>
<accession>A0A1J1LMS0</accession>
<dbReference type="FunFam" id="3.40.50.300:FF:000533">
    <property type="entry name" value="Helicase, Snf2 family"/>
    <property type="match status" value="1"/>
</dbReference>
<dbReference type="AlphaFoldDB" id="A0A1J1LMS0"/>
<keyword evidence="1" id="KW-0378">Hydrolase</keyword>
<dbReference type="SUPFAM" id="SSF52540">
    <property type="entry name" value="P-loop containing nucleoside triphosphate hydrolases"/>
    <property type="match status" value="2"/>
</dbReference>
<dbReference type="GO" id="GO:0005524">
    <property type="term" value="F:ATP binding"/>
    <property type="evidence" value="ECO:0007669"/>
    <property type="project" value="InterPro"/>
</dbReference>
<reference evidence="5" key="1">
    <citation type="submission" date="2015-10" db="EMBL/GenBank/DDBJ databases">
        <authorList>
            <person name="Regsiter A."/>
            <person name="william w."/>
        </authorList>
    </citation>
    <scope>NUCLEOTIDE SEQUENCE [LARGE SCALE GENOMIC DNA]</scope>
</reference>
<dbReference type="InterPro" id="IPR014001">
    <property type="entry name" value="Helicase_ATP-bd"/>
</dbReference>
<evidence type="ECO:0000259" key="3">
    <source>
        <dbReference type="PROSITE" id="PS51194"/>
    </source>
</evidence>
<dbReference type="Gene3D" id="3.40.50.300">
    <property type="entry name" value="P-loop containing nucleotide triphosphate hydrolases"/>
    <property type="match status" value="1"/>
</dbReference>
<dbReference type="CDD" id="cd18012">
    <property type="entry name" value="DEXQc_arch_SWI2_SNF2"/>
    <property type="match status" value="1"/>
</dbReference>
<dbReference type="Pfam" id="PF12419">
    <property type="entry name" value="DUF3670"/>
    <property type="match status" value="1"/>
</dbReference>
<dbReference type="InterPro" id="IPR022138">
    <property type="entry name" value="DUF3670"/>
</dbReference>
<dbReference type="PROSITE" id="PS51194">
    <property type="entry name" value="HELICASE_CTER"/>
    <property type="match status" value="1"/>
</dbReference>
<dbReference type="SMART" id="SM00490">
    <property type="entry name" value="HELICc"/>
    <property type="match status" value="1"/>
</dbReference>
<dbReference type="InterPro" id="IPR049730">
    <property type="entry name" value="SNF2/RAD54-like_C"/>
</dbReference>
<sequence length="1057" mass="122135">MKILHGTWIPETTGDFIEQGAFYLWVETSTRKTKPNPNPLHPQHLTASNLEAFVRDEIGLSQPYPRSIFNPLSLKYFTLPTVNQQPLPSPELAKYLETDLSLDFEEFATWEITTYQLASSHNTFNSLNTIIKLLKEIHFFAQQNPSEVSLGSDLFFWYYYTQSFKQILYKDQYIPALKYRQLASPKTKGKGKCSTQTPAFEIYSGWEIISEQYQSLITQSINSMPLACVSGSLTPQNPIKFYHKETLLRHFSESLLHEIVTQTPLTAKFNQQIADTLVHHCIHPNPQNPRTNPADFEEYQQWLAWKEKLTHSQTAAAFDLCFQLQEATHEQDNWLIHFSVSSKQDPSFKLLLKDYWQQPQKKKKELYNYVGKDFEKYLLLNLGYAARMYPKLWQGLETDQPIGLQLNLMEAFEFLKESAWILEDAGYKVIIPAWWTPQGRRRAKVRLKTSSRSSGKASATKGFFNLDTLIQYQYSLSIGGELVTPKEWEQLVNAKTPLIQFRGQWMELDQQKMQQMLEFWQKHTEEQPEIKLLDFVKMSASLEDELEIEHDLMISDLMGKLQDKSQLTMVADIPQLQGTLRDYQKRGVSWLQYLENLGLNGCLADDMGLGKSVQVIARLVQEKETTDSTLPTLLIAPTSVIGNWQKEIEKFAPHLQTIIHHGSDRIQDSEAFKSTCLNCDVVITSFTLIRQDEKLFNHLEWRRIVVDEAQNIKNPKTAQTRAILKLSAQYRLALTGTPVENRLLDLWSIFNFLNPGYLGKEAQFRKSFEIPIQKDNDRMKSITLKKLVEPLILRRVKTDPLIINDLPDKVEQKVYCNLTKEQASLYEALVKDVSEKINEVEGIKRRGLILSTLMKLKQICNHPAQFLQDGSEFSAERSQKLQRLAEMAEEAISEGESLLIFSQFTEVCEGLERHFKHHYHYNTYYIHGGTNRTKREQMIAEFQNPETEPSVFILSLKAGGVGITLTKANHVFHFDRWWNPAVEDQATDRAFRIGQTKNVFVHKFVALGTLEEKIDQMIEDKKKLSSQVVGSDESWLTELDNEAFKQLIQLNKVALLE</sequence>
<dbReference type="InterPro" id="IPR038718">
    <property type="entry name" value="SNF2-like_sf"/>
</dbReference>
<dbReference type="InterPro" id="IPR027417">
    <property type="entry name" value="P-loop_NTPase"/>
</dbReference>
<feature type="domain" description="Helicase ATP-binding" evidence="2">
    <location>
        <begin position="592"/>
        <end position="756"/>
    </location>
</feature>
<dbReference type="Gene3D" id="3.40.50.10810">
    <property type="entry name" value="Tandem AAA-ATPase domain"/>
    <property type="match status" value="1"/>
</dbReference>
<dbReference type="PANTHER" id="PTHR10799">
    <property type="entry name" value="SNF2/RAD54 HELICASE FAMILY"/>
    <property type="match status" value="1"/>
</dbReference>
<dbReference type="Pfam" id="PF00176">
    <property type="entry name" value="SNF2-rel_dom"/>
    <property type="match status" value="1"/>
</dbReference>
<dbReference type="Proteomes" id="UP000184315">
    <property type="component" value="Unassembled WGS sequence"/>
</dbReference>
<dbReference type="OrthoDB" id="9814088at2"/>
<keyword evidence="5" id="KW-1185">Reference proteome</keyword>
<dbReference type="RefSeq" id="WP_072720473.1">
    <property type="nucleotide sequence ID" value="NZ_LN889804.1"/>
</dbReference>
<dbReference type="STRING" id="671072.PL9214540002"/>
<feature type="domain" description="Helicase C-terminal" evidence="3">
    <location>
        <begin position="879"/>
        <end position="1040"/>
    </location>
</feature>
<name>A0A1J1LMS0_9CYAN</name>
<evidence type="ECO:0000313" key="5">
    <source>
        <dbReference type="Proteomes" id="UP000184315"/>
    </source>
</evidence>
<evidence type="ECO:0000256" key="1">
    <source>
        <dbReference type="ARBA" id="ARBA00022801"/>
    </source>
</evidence>
<dbReference type="InterPro" id="IPR001650">
    <property type="entry name" value="Helicase_C-like"/>
</dbReference>
<protein>
    <submittedName>
        <fullName evidence="4">Uncharacterized protein</fullName>
    </submittedName>
</protein>
<dbReference type="CDD" id="cd18793">
    <property type="entry name" value="SF2_C_SNF"/>
    <property type="match status" value="1"/>
</dbReference>
<dbReference type="PROSITE" id="PS51192">
    <property type="entry name" value="HELICASE_ATP_BIND_1"/>
    <property type="match status" value="1"/>
</dbReference>
<proteinExistence type="predicted"/>
<dbReference type="SMART" id="SM00487">
    <property type="entry name" value="DEXDc"/>
    <property type="match status" value="1"/>
</dbReference>
<dbReference type="InterPro" id="IPR000330">
    <property type="entry name" value="SNF2_N"/>
</dbReference>
<organism evidence="4 5">
    <name type="scientific">Planktothrix tepida PCC 9214</name>
    <dbReference type="NCBI Taxonomy" id="671072"/>
    <lineage>
        <taxon>Bacteria</taxon>
        <taxon>Bacillati</taxon>
        <taxon>Cyanobacteriota</taxon>
        <taxon>Cyanophyceae</taxon>
        <taxon>Oscillatoriophycideae</taxon>
        <taxon>Oscillatoriales</taxon>
        <taxon>Microcoleaceae</taxon>
        <taxon>Planktothrix</taxon>
    </lineage>
</organism>
<evidence type="ECO:0000313" key="4">
    <source>
        <dbReference type="EMBL" id="CUR33861.1"/>
    </source>
</evidence>
<gene>
    <name evidence="4" type="ORF">PL9214540002</name>
</gene>
<dbReference type="GO" id="GO:0016787">
    <property type="term" value="F:hydrolase activity"/>
    <property type="evidence" value="ECO:0007669"/>
    <property type="project" value="UniProtKB-KW"/>
</dbReference>